<dbReference type="AlphaFoldDB" id="A0AAD5S0B0"/>
<keyword evidence="3" id="KW-1185">Reference proteome</keyword>
<organism evidence="2 3">
    <name type="scientific">Rhizophlyctis rosea</name>
    <dbReference type="NCBI Taxonomy" id="64517"/>
    <lineage>
        <taxon>Eukaryota</taxon>
        <taxon>Fungi</taxon>
        <taxon>Fungi incertae sedis</taxon>
        <taxon>Chytridiomycota</taxon>
        <taxon>Chytridiomycota incertae sedis</taxon>
        <taxon>Chytridiomycetes</taxon>
        <taxon>Rhizophlyctidales</taxon>
        <taxon>Rhizophlyctidaceae</taxon>
        <taxon>Rhizophlyctis</taxon>
    </lineage>
</organism>
<evidence type="ECO:0000313" key="3">
    <source>
        <dbReference type="Proteomes" id="UP001212841"/>
    </source>
</evidence>
<dbReference type="EMBL" id="JADGJD010002711">
    <property type="protein sequence ID" value="KAJ3029454.1"/>
    <property type="molecule type" value="Genomic_DNA"/>
</dbReference>
<evidence type="ECO:0000313" key="2">
    <source>
        <dbReference type="EMBL" id="KAJ3029454.1"/>
    </source>
</evidence>
<accession>A0AAD5S0B0</accession>
<gene>
    <name evidence="2" type="ORF">HK097_005797</name>
</gene>
<comment type="caution">
    <text evidence="2">The sequence shown here is derived from an EMBL/GenBank/DDBJ whole genome shotgun (WGS) entry which is preliminary data.</text>
</comment>
<evidence type="ECO:0000256" key="1">
    <source>
        <dbReference type="SAM" id="MobiDB-lite"/>
    </source>
</evidence>
<proteinExistence type="predicted"/>
<feature type="region of interest" description="Disordered" evidence="1">
    <location>
        <begin position="146"/>
        <end position="169"/>
    </location>
</feature>
<reference evidence="2" key="1">
    <citation type="submission" date="2020-05" db="EMBL/GenBank/DDBJ databases">
        <title>Phylogenomic resolution of chytrid fungi.</title>
        <authorList>
            <person name="Stajich J.E."/>
            <person name="Amses K."/>
            <person name="Simmons R."/>
            <person name="Seto K."/>
            <person name="Myers J."/>
            <person name="Bonds A."/>
            <person name="Quandt C.A."/>
            <person name="Barry K."/>
            <person name="Liu P."/>
            <person name="Grigoriev I."/>
            <person name="Longcore J.E."/>
            <person name="James T.Y."/>
        </authorList>
    </citation>
    <scope>NUCLEOTIDE SEQUENCE</scope>
    <source>
        <strain evidence="2">JEL0318</strain>
    </source>
</reference>
<feature type="compositionally biased region" description="Low complexity" evidence="1">
    <location>
        <begin position="154"/>
        <end position="169"/>
    </location>
</feature>
<dbReference type="Proteomes" id="UP001212841">
    <property type="component" value="Unassembled WGS sequence"/>
</dbReference>
<name>A0AAD5S0B0_9FUNG</name>
<protein>
    <submittedName>
        <fullName evidence="2">Uncharacterized protein</fullName>
    </submittedName>
</protein>
<sequence length="374" mass="41203">MGGKALKNVPTNRLSPSDFQTLQSRLLPIISTHFRKSAIPPYLPTKQSFGDLDILVAGPKSPTAHASIISHFQSKESVSNGGVTSFEVDGFQVDLISVPEAEYEVALGYLSWGDLGAMIGMVAKKVGLKYGSKGLSLAITSHDINESPSSSFVPQSAETPQSPSQPTPTTLTQIHLSLSHNDILTHLGFNPDIHAKGFATQQDLFTYLTSSTYFLPQSFTPTPSETNAEFRRRLQQRPTWAELATFIENTNPPPGAGVAPELLSDDPEIRRKWRGEFRKKSVEKFGKKAEWDAVVERERLRKVVKSRVGGDVVRRITGKDGKDLGVIMKRIKQELASLGPNEMEAWRTLERMTDEHVTSLILKCAGQIPPQDPS</sequence>